<keyword evidence="2" id="KW-1185">Reference proteome</keyword>
<organism evidence="1 2">
    <name type="scientific">Frondihabitans sucicola</name>
    <dbReference type="NCBI Taxonomy" id="1268041"/>
    <lineage>
        <taxon>Bacteria</taxon>
        <taxon>Bacillati</taxon>
        <taxon>Actinomycetota</taxon>
        <taxon>Actinomycetes</taxon>
        <taxon>Micrococcales</taxon>
        <taxon>Microbacteriaceae</taxon>
        <taxon>Frondihabitans</taxon>
    </lineage>
</organism>
<evidence type="ECO:0008006" key="3">
    <source>
        <dbReference type="Google" id="ProtNLM"/>
    </source>
</evidence>
<name>A0ABM8GIT9_9MICO</name>
<sequence>MHPSSAPTVPRGDDLDWDAFFGPLDRELVFECTSTVSGRFDSVCVYRRLIVIESGDAAAGNDTAEIPVARVSAWRVDLEGGAARVAIRAGREHVGHVPAAFARALRVALHDVLGPESA</sequence>
<dbReference type="Proteomes" id="UP001321486">
    <property type="component" value="Chromosome"/>
</dbReference>
<dbReference type="RefSeq" id="WP_286345294.1">
    <property type="nucleotide sequence ID" value="NZ_AP027732.1"/>
</dbReference>
<accession>A0ABM8GIT9</accession>
<gene>
    <name evidence="1" type="ORF">GCM10025867_05290</name>
</gene>
<protein>
    <recommendedName>
        <fullName evidence="3">DUF304 domain-containing protein</fullName>
    </recommendedName>
</protein>
<dbReference type="EMBL" id="AP027732">
    <property type="protein sequence ID" value="BDZ48288.1"/>
    <property type="molecule type" value="Genomic_DNA"/>
</dbReference>
<evidence type="ECO:0000313" key="1">
    <source>
        <dbReference type="EMBL" id="BDZ48288.1"/>
    </source>
</evidence>
<evidence type="ECO:0000313" key="2">
    <source>
        <dbReference type="Proteomes" id="UP001321486"/>
    </source>
</evidence>
<reference evidence="2" key="1">
    <citation type="journal article" date="2019" name="Int. J. Syst. Evol. Microbiol.">
        <title>The Global Catalogue of Microorganisms (GCM) 10K type strain sequencing project: providing services to taxonomists for standard genome sequencing and annotation.</title>
        <authorList>
            <consortium name="The Broad Institute Genomics Platform"/>
            <consortium name="The Broad Institute Genome Sequencing Center for Infectious Disease"/>
            <person name="Wu L."/>
            <person name="Ma J."/>
        </authorList>
    </citation>
    <scope>NUCLEOTIDE SEQUENCE [LARGE SCALE GENOMIC DNA]</scope>
    <source>
        <strain evidence="2">NBRC 108728</strain>
    </source>
</reference>
<proteinExistence type="predicted"/>